<reference evidence="2" key="1">
    <citation type="journal article" date="2014" name="Science">
        <title>Ancient hybridizations among the ancestral genomes of bread wheat.</title>
        <authorList>
            <consortium name="International Wheat Genome Sequencing Consortium,"/>
            <person name="Marcussen T."/>
            <person name="Sandve S.R."/>
            <person name="Heier L."/>
            <person name="Spannagl M."/>
            <person name="Pfeifer M."/>
            <person name="Jakobsen K.S."/>
            <person name="Wulff B.B."/>
            <person name="Steuernagel B."/>
            <person name="Mayer K.F."/>
            <person name="Olsen O.A."/>
        </authorList>
    </citation>
    <scope>NUCLEOTIDE SEQUENCE [LARGE SCALE GENOMIC DNA]</scope>
    <source>
        <strain evidence="2">cv. AL8/78</strain>
    </source>
</reference>
<name>A0A453N1J9_AEGTS</name>
<dbReference type="Gramene" id="AET6Gv20182400.23">
    <property type="protein sequence ID" value="AET6Gv20182400.23"/>
    <property type="gene ID" value="AET6Gv20182400"/>
</dbReference>
<reference evidence="1" key="4">
    <citation type="submission" date="2019-03" db="UniProtKB">
        <authorList>
            <consortium name="EnsemblPlants"/>
        </authorList>
    </citation>
    <scope>IDENTIFICATION</scope>
</reference>
<keyword evidence="2" id="KW-1185">Reference proteome</keyword>
<reference evidence="1" key="5">
    <citation type="journal article" date="2021" name="G3 (Bethesda)">
        <title>Aegilops tauschii genome assembly Aet v5.0 features greater sequence contiguity and improved annotation.</title>
        <authorList>
            <person name="Wang L."/>
            <person name="Zhu T."/>
            <person name="Rodriguez J.C."/>
            <person name="Deal K.R."/>
            <person name="Dubcovsky J."/>
            <person name="McGuire P.E."/>
            <person name="Lux T."/>
            <person name="Spannagl M."/>
            <person name="Mayer K.F.X."/>
            <person name="Baldrich P."/>
            <person name="Meyers B.C."/>
            <person name="Huo N."/>
            <person name="Gu Y.Q."/>
            <person name="Zhou H."/>
            <person name="Devos K.M."/>
            <person name="Bennetzen J.L."/>
            <person name="Unver T."/>
            <person name="Budak H."/>
            <person name="Gulick P.J."/>
            <person name="Galiba G."/>
            <person name="Kalapos B."/>
            <person name="Nelson D.R."/>
            <person name="Li P."/>
            <person name="You F.M."/>
            <person name="Luo M.C."/>
            <person name="Dvorak J."/>
        </authorList>
    </citation>
    <scope>NUCLEOTIDE SEQUENCE [LARGE SCALE GENOMIC DNA]</scope>
    <source>
        <strain evidence="1">cv. AL8/78</strain>
    </source>
</reference>
<accession>A0A453N1J9</accession>
<organism evidence="1 2">
    <name type="scientific">Aegilops tauschii subsp. strangulata</name>
    <name type="common">Goatgrass</name>
    <dbReference type="NCBI Taxonomy" id="200361"/>
    <lineage>
        <taxon>Eukaryota</taxon>
        <taxon>Viridiplantae</taxon>
        <taxon>Streptophyta</taxon>
        <taxon>Embryophyta</taxon>
        <taxon>Tracheophyta</taxon>
        <taxon>Spermatophyta</taxon>
        <taxon>Magnoliopsida</taxon>
        <taxon>Liliopsida</taxon>
        <taxon>Poales</taxon>
        <taxon>Poaceae</taxon>
        <taxon>BOP clade</taxon>
        <taxon>Pooideae</taxon>
        <taxon>Triticodae</taxon>
        <taxon>Triticeae</taxon>
        <taxon>Triticinae</taxon>
        <taxon>Aegilops</taxon>
    </lineage>
</organism>
<sequence>CVEMLPSGFGSFRLSPSTSQPGNSEFICSFTSMLQHQTILGASIVLYSSTPFTKQVVLLFG</sequence>
<protein>
    <submittedName>
        <fullName evidence="1">Uncharacterized protein</fullName>
    </submittedName>
</protein>
<evidence type="ECO:0000313" key="2">
    <source>
        <dbReference type="Proteomes" id="UP000015105"/>
    </source>
</evidence>
<evidence type="ECO:0000313" key="1">
    <source>
        <dbReference type="EnsemblPlants" id="AET6Gv20182400.23"/>
    </source>
</evidence>
<dbReference type="EnsemblPlants" id="AET6Gv20182400.23">
    <property type="protein sequence ID" value="AET6Gv20182400.23"/>
    <property type="gene ID" value="AET6Gv20182400"/>
</dbReference>
<reference evidence="1" key="3">
    <citation type="journal article" date="2017" name="Nature">
        <title>Genome sequence of the progenitor of the wheat D genome Aegilops tauschii.</title>
        <authorList>
            <person name="Luo M.C."/>
            <person name="Gu Y.Q."/>
            <person name="Puiu D."/>
            <person name="Wang H."/>
            <person name="Twardziok S.O."/>
            <person name="Deal K.R."/>
            <person name="Huo N."/>
            <person name="Zhu T."/>
            <person name="Wang L."/>
            <person name="Wang Y."/>
            <person name="McGuire P.E."/>
            <person name="Liu S."/>
            <person name="Long H."/>
            <person name="Ramasamy R.K."/>
            <person name="Rodriguez J.C."/>
            <person name="Van S.L."/>
            <person name="Yuan L."/>
            <person name="Wang Z."/>
            <person name="Xia Z."/>
            <person name="Xiao L."/>
            <person name="Anderson O.D."/>
            <person name="Ouyang S."/>
            <person name="Liang Y."/>
            <person name="Zimin A.V."/>
            <person name="Pertea G."/>
            <person name="Qi P."/>
            <person name="Bennetzen J.L."/>
            <person name="Dai X."/>
            <person name="Dawson M.W."/>
            <person name="Muller H.G."/>
            <person name="Kugler K."/>
            <person name="Rivarola-Duarte L."/>
            <person name="Spannagl M."/>
            <person name="Mayer K.F.X."/>
            <person name="Lu F.H."/>
            <person name="Bevan M.W."/>
            <person name="Leroy P."/>
            <person name="Li P."/>
            <person name="You F.M."/>
            <person name="Sun Q."/>
            <person name="Liu Z."/>
            <person name="Lyons E."/>
            <person name="Wicker T."/>
            <person name="Salzberg S.L."/>
            <person name="Devos K.M."/>
            <person name="Dvorak J."/>
        </authorList>
    </citation>
    <scope>NUCLEOTIDE SEQUENCE [LARGE SCALE GENOMIC DNA]</scope>
    <source>
        <strain evidence="1">cv. AL8/78</strain>
    </source>
</reference>
<dbReference type="Proteomes" id="UP000015105">
    <property type="component" value="Chromosome 6D"/>
</dbReference>
<reference evidence="2" key="2">
    <citation type="journal article" date="2017" name="Nat. Plants">
        <title>The Aegilops tauschii genome reveals multiple impacts of transposons.</title>
        <authorList>
            <person name="Zhao G."/>
            <person name="Zou C."/>
            <person name="Li K."/>
            <person name="Wang K."/>
            <person name="Li T."/>
            <person name="Gao L."/>
            <person name="Zhang X."/>
            <person name="Wang H."/>
            <person name="Yang Z."/>
            <person name="Liu X."/>
            <person name="Jiang W."/>
            <person name="Mao L."/>
            <person name="Kong X."/>
            <person name="Jiao Y."/>
            <person name="Jia J."/>
        </authorList>
    </citation>
    <scope>NUCLEOTIDE SEQUENCE [LARGE SCALE GENOMIC DNA]</scope>
    <source>
        <strain evidence="2">cv. AL8/78</strain>
    </source>
</reference>
<proteinExistence type="predicted"/>
<dbReference type="AlphaFoldDB" id="A0A453N1J9"/>